<evidence type="ECO:0000313" key="2">
    <source>
        <dbReference type="Proteomes" id="UP000641386"/>
    </source>
</evidence>
<reference evidence="1" key="2">
    <citation type="submission" date="2020-09" db="EMBL/GenBank/DDBJ databases">
        <authorList>
            <person name="Sun Q."/>
            <person name="Ohkuma M."/>
        </authorList>
    </citation>
    <scope>NUCLEOTIDE SEQUENCE</scope>
    <source>
        <strain evidence="1">JCM 3302</strain>
    </source>
</reference>
<proteinExistence type="predicted"/>
<name>A0A919E6K2_9ACTN</name>
<organism evidence="1 2">
    <name type="scientific">Streptomyces spiralis</name>
    <dbReference type="NCBI Taxonomy" id="66376"/>
    <lineage>
        <taxon>Bacteria</taxon>
        <taxon>Bacillati</taxon>
        <taxon>Actinomycetota</taxon>
        <taxon>Actinomycetes</taxon>
        <taxon>Kitasatosporales</taxon>
        <taxon>Streptomycetaceae</taxon>
        <taxon>Streptomyces</taxon>
    </lineage>
</organism>
<dbReference type="Proteomes" id="UP000641386">
    <property type="component" value="Unassembled WGS sequence"/>
</dbReference>
<accession>A0A919E6K2</accession>
<dbReference type="AlphaFoldDB" id="A0A919E6K2"/>
<sequence length="80" mass="8245">MSWIAAPEVCSPSRMVCAVTETIEPSMVAMICPVSSTASIGPRRAPGTDGGEEAIMSPSMGFTARPVLKKYADLVVAGDG</sequence>
<reference evidence="1" key="1">
    <citation type="journal article" date="2014" name="Int. J. Syst. Evol. Microbiol.">
        <title>Complete genome sequence of Corynebacterium casei LMG S-19264T (=DSM 44701T), isolated from a smear-ripened cheese.</title>
        <authorList>
            <consortium name="US DOE Joint Genome Institute (JGI-PGF)"/>
            <person name="Walter F."/>
            <person name="Albersmeier A."/>
            <person name="Kalinowski J."/>
            <person name="Ruckert C."/>
        </authorList>
    </citation>
    <scope>NUCLEOTIDE SEQUENCE</scope>
    <source>
        <strain evidence="1">JCM 3302</strain>
    </source>
</reference>
<gene>
    <name evidence="1" type="ORF">GCM10014715_86420</name>
</gene>
<protein>
    <submittedName>
        <fullName evidence="1">Uncharacterized protein</fullName>
    </submittedName>
</protein>
<evidence type="ECO:0000313" key="1">
    <source>
        <dbReference type="EMBL" id="GHF18140.1"/>
    </source>
</evidence>
<keyword evidence="2" id="KW-1185">Reference proteome</keyword>
<comment type="caution">
    <text evidence="1">The sequence shown here is derived from an EMBL/GenBank/DDBJ whole genome shotgun (WGS) entry which is preliminary data.</text>
</comment>
<dbReference type="EMBL" id="BNBC01000082">
    <property type="protein sequence ID" value="GHF18140.1"/>
    <property type="molecule type" value="Genomic_DNA"/>
</dbReference>